<dbReference type="GO" id="GO:0071035">
    <property type="term" value="P:nuclear polyadenylation-dependent rRNA catabolic process"/>
    <property type="evidence" value="ECO:0007669"/>
    <property type="project" value="EnsemblFungi"/>
</dbReference>
<dbReference type="STRING" id="1076872.G8ZV53"/>
<sequence>MDDHTDIKACILRLNKQLNSLEVDLNKLTAKPLDEQLLLLNDERAKLDLTNKYAYVLSSLMFSYMKILNVKDMSPIRTELARVKSYMDRAKAIDNRGSKEIERQQQEQDRAKKVIKNALDGRQQGPAISKVNFQGKHTRFENGSKDDDKEVRKEQDSIAREVSQTNKDAKKVRSNTHKVSKKRRN</sequence>
<protein>
    <recommendedName>
        <fullName evidence="1">Exosome complex protein</fullName>
    </recommendedName>
</protein>
<comment type="subcellular location">
    <subcellularLocation>
        <location evidence="1">Nucleus</location>
    </subcellularLocation>
</comment>
<keyword evidence="4" id="KW-1185">Reference proteome</keyword>
<feature type="compositionally biased region" description="Basic and acidic residues" evidence="2">
    <location>
        <begin position="138"/>
        <end position="159"/>
    </location>
</feature>
<dbReference type="GO" id="GO:0003725">
    <property type="term" value="F:double-stranded RNA binding"/>
    <property type="evidence" value="ECO:0007669"/>
    <property type="project" value="EnsemblFungi"/>
</dbReference>
<dbReference type="PANTHER" id="PTHR15341">
    <property type="entry name" value="SUN-COR STEROID HORMONE RECEPTOR CO-REPRESSOR"/>
    <property type="match status" value="1"/>
</dbReference>
<dbReference type="GO" id="GO:0000467">
    <property type="term" value="P:exonucleolytic trimming to generate mature 3'-end of 5.8S rRNA from tricistronic rRNA transcript (SSU-rRNA, 5.8S rRNA, LSU-rRNA)"/>
    <property type="evidence" value="ECO:0007669"/>
    <property type="project" value="EnsemblFungi"/>
</dbReference>
<keyword evidence="1" id="KW-0539">Nucleus</keyword>
<evidence type="ECO:0000256" key="1">
    <source>
        <dbReference type="RuleBase" id="RU368003"/>
    </source>
</evidence>
<gene>
    <name evidence="3" type="primary">TDEL0E02540</name>
    <name evidence="3" type="ORF">TDEL_0E02540</name>
</gene>
<dbReference type="HOGENOM" id="CLU_101423_1_0_1"/>
<dbReference type="GO" id="GO:0005730">
    <property type="term" value="C:nucleolus"/>
    <property type="evidence" value="ECO:0007669"/>
    <property type="project" value="TreeGrafter"/>
</dbReference>
<dbReference type="GO" id="GO:0034476">
    <property type="term" value="P:U5 snRNA 3'-end processing"/>
    <property type="evidence" value="ECO:0007669"/>
    <property type="project" value="EnsemblFungi"/>
</dbReference>
<dbReference type="PANTHER" id="PTHR15341:SF3">
    <property type="entry name" value="NUCLEAR NUCLEIC ACID-BINDING PROTEIN C1D"/>
    <property type="match status" value="1"/>
</dbReference>
<comment type="function">
    <text evidence="1">Required for exosome-dependent processing of pre-rRNA and small nucleolar RNA (snRNA) precursors. Involved in processing of 35S pre-rRNA at the A0, A1 and A2 sites.</text>
</comment>
<evidence type="ECO:0000313" key="4">
    <source>
        <dbReference type="Proteomes" id="UP000005627"/>
    </source>
</evidence>
<dbReference type="EMBL" id="HE616746">
    <property type="protein sequence ID" value="CCE92497.1"/>
    <property type="molecule type" value="Genomic_DNA"/>
</dbReference>
<dbReference type="GO" id="GO:0003690">
    <property type="term" value="F:double-stranded DNA binding"/>
    <property type="evidence" value="ECO:0007669"/>
    <property type="project" value="EnsemblFungi"/>
</dbReference>
<dbReference type="FunCoup" id="G8ZV53">
    <property type="interactions" value="331"/>
</dbReference>
<dbReference type="InParanoid" id="G8ZV53"/>
<dbReference type="KEGG" id="tdl:TDEL_0E02540"/>
<dbReference type="GO" id="GO:0030234">
    <property type="term" value="F:enzyme regulator activity"/>
    <property type="evidence" value="ECO:0007669"/>
    <property type="project" value="EnsemblFungi"/>
</dbReference>
<accession>G8ZV53</accession>
<reference evidence="3 4" key="1">
    <citation type="journal article" date="2011" name="Proc. Natl. Acad. Sci. U.S.A.">
        <title>Evolutionary erosion of yeast sex chromosomes by mating-type switching accidents.</title>
        <authorList>
            <person name="Gordon J.L."/>
            <person name="Armisen D."/>
            <person name="Proux-Wera E."/>
            <person name="Oheigeartaigh S.S."/>
            <person name="Byrne K.P."/>
            <person name="Wolfe K.H."/>
        </authorList>
    </citation>
    <scope>NUCLEOTIDE SEQUENCE [LARGE SCALE GENOMIC DNA]</scope>
    <source>
        <strain evidence="4">ATCC 10662 / CBS 1146 / NBRC 0425 / NCYC 2629 / NRRL Y-866</strain>
    </source>
</reference>
<feature type="region of interest" description="Disordered" evidence="2">
    <location>
        <begin position="120"/>
        <end position="185"/>
    </location>
</feature>
<keyword evidence="1" id="KW-0694">RNA-binding</keyword>
<feature type="compositionally biased region" description="Basic residues" evidence="2">
    <location>
        <begin position="170"/>
        <end position="185"/>
    </location>
</feature>
<dbReference type="GO" id="GO:0071028">
    <property type="term" value="P:nuclear mRNA surveillance"/>
    <property type="evidence" value="ECO:0007669"/>
    <property type="project" value="EnsemblFungi"/>
</dbReference>
<dbReference type="GO" id="GO:0000178">
    <property type="term" value="C:exosome (RNase complex)"/>
    <property type="evidence" value="ECO:0007669"/>
    <property type="project" value="TreeGrafter"/>
</dbReference>
<dbReference type="GO" id="GO:0071039">
    <property type="term" value="P:nuclear polyadenylation-dependent CUT catabolic process"/>
    <property type="evidence" value="ECO:0007669"/>
    <property type="project" value="EnsemblFungi"/>
</dbReference>
<dbReference type="eggNOG" id="KOG4835">
    <property type="taxonomic scope" value="Eukaryota"/>
</dbReference>
<keyword evidence="1" id="KW-0698">rRNA processing</keyword>
<organism evidence="3 4">
    <name type="scientific">Torulaspora delbrueckii</name>
    <name type="common">Yeast</name>
    <name type="synonym">Candida colliculosa</name>
    <dbReference type="NCBI Taxonomy" id="4950"/>
    <lineage>
        <taxon>Eukaryota</taxon>
        <taxon>Fungi</taxon>
        <taxon>Dikarya</taxon>
        <taxon>Ascomycota</taxon>
        <taxon>Saccharomycotina</taxon>
        <taxon>Saccharomycetes</taxon>
        <taxon>Saccharomycetales</taxon>
        <taxon>Saccharomycetaceae</taxon>
        <taxon>Torulaspora</taxon>
    </lineage>
</organism>
<proteinExistence type="inferred from homology"/>
<evidence type="ECO:0000313" key="3">
    <source>
        <dbReference type="EMBL" id="CCE92497.1"/>
    </source>
</evidence>
<comment type="similarity">
    <text evidence="1">Belongs to the C1D family.</text>
</comment>
<dbReference type="GO" id="GO:0034475">
    <property type="term" value="P:U4 snRNA 3'-end processing"/>
    <property type="evidence" value="ECO:0007669"/>
    <property type="project" value="EnsemblFungi"/>
</dbReference>
<dbReference type="GO" id="GO:0000973">
    <property type="term" value="P:post-transcriptional tethering of RNA polymerase II gene DNA at nuclear periphery"/>
    <property type="evidence" value="ECO:0007669"/>
    <property type="project" value="EnsemblFungi"/>
</dbReference>
<dbReference type="GeneID" id="11503898"/>
<dbReference type="Proteomes" id="UP000005627">
    <property type="component" value="Chromosome 5"/>
</dbReference>
<dbReference type="AlphaFoldDB" id="G8ZV53"/>
<dbReference type="GO" id="GO:0071051">
    <property type="term" value="P:poly(A)-dependent snoRNA 3'-end processing"/>
    <property type="evidence" value="ECO:0007669"/>
    <property type="project" value="EnsemblFungi"/>
</dbReference>
<name>G8ZV53_TORDE</name>
<dbReference type="GO" id="GO:0044877">
    <property type="term" value="F:protein-containing complex binding"/>
    <property type="evidence" value="ECO:0007669"/>
    <property type="project" value="EnsemblFungi"/>
</dbReference>
<dbReference type="RefSeq" id="XP_003681708.1">
    <property type="nucleotide sequence ID" value="XM_003681660.1"/>
</dbReference>
<evidence type="ECO:0000256" key="2">
    <source>
        <dbReference type="SAM" id="MobiDB-lite"/>
    </source>
</evidence>
<dbReference type="InterPro" id="IPR011082">
    <property type="entry name" value="Exosome-assoc_fac/DNA_repair"/>
</dbReference>
<dbReference type="OrthoDB" id="1421013at2759"/>